<proteinExistence type="predicted"/>
<dbReference type="InterPro" id="IPR041698">
    <property type="entry name" value="Methyltransf_25"/>
</dbReference>
<dbReference type="InterPro" id="IPR029063">
    <property type="entry name" value="SAM-dependent_MTases_sf"/>
</dbReference>
<dbReference type="Gene3D" id="3.40.50.150">
    <property type="entry name" value="Vaccinia Virus protein VP39"/>
    <property type="match status" value="1"/>
</dbReference>
<accession>A0ABR4AJ74</accession>
<keyword evidence="3" id="KW-1185">Reference proteome</keyword>
<protein>
    <recommendedName>
        <fullName evidence="1">Methyltransferase domain-containing protein</fullName>
    </recommendedName>
</protein>
<dbReference type="SUPFAM" id="SSF53335">
    <property type="entry name" value="S-adenosyl-L-methionine-dependent methyltransferases"/>
    <property type="match status" value="1"/>
</dbReference>
<name>A0ABR4AJ74_9LECA</name>
<evidence type="ECO:0000313" key="2">
    <source>
        <dbReference type="EMBL" id="KAL2045815.1"/>
    </source>
</evidence>
<sequence length="122" mass="13174">MELVNRVDALRSLDSTETHAFDNGCGIGVVTKLLKNKFPDVDITATDASPGMIDVVTAHMKSLGWKDVKAAVADSRNLPELPDNKFTHTFSTFMICLAPEPDRIAQEMYRVTAPGGVLGLGV</sequence>
<organism evidence="2 3">
    <name type="scientific">Lepraria finkii</name>
    <dbReference type="NCBI Taxonomy" id="1340010"/>
    <lineage>
        <taxon>Eukaryota</taxon>
        <taxon>Fungi</taxon>
        <taxon>Dikarya</taxon>
        <taxon>Ascomycota</taxon>
        <taxon>Pezizomycotina</taxon>
        <taxon>Lecanoromycetes</taxon>
        <taxon>OSLEUM clade</taxon>
        <taxon>Lecanoromycetidae</taxon>
        <taxon>Lecanorales</taxon>
        <taxon>Lecanorineae</taxon>
        <taxon>Stereocaulaceae</taxon>
        <taxon>Lepraria</taxon>
    </lineage>
</organism>
<dbReference type="PANTHER" id="PTHR43591">
    <property type="entry name" value="METHYLTRANSFERASE"/>
    <property type="match status" value="1"/>
</dbReference>
<dbReference type="PANTHER" id="PTHR43591:SF24">
    <property type="entry name" value="2-METHOXY-6-POLYPRENYL-1,4-BENZOQUINOL METHYLASE, MITOCHONDRIAL"/>
    <property type="match status" value="1"/>
</dbReference>
<evidence type="ECO:0000259" key="1">
    <source>
        <dbReference type="Pfam" id="PF13649"/>
    </source>
</evidence>
<dbReference type="Pfam" id="PF13649">
    <property type="entry name" value="Methyltransf_25"/>
    <property type="match status" value="1"/>
</dbReference>
<reference evidence="2 3" key="1">
    <citation type="submission" date="2024-09" db="EMBL/GenBank/DDBJ databases">
        <title>Rethinking Asexuality: The Enigmatic Case of Functional Sexual Genes in Lepraria (Stereocaulaceae).</title>
        <authorList>
            <person name="Doellman M."/>
            <person name="Sun Y."/>
            <person name="Barcenas-Pena A."/>
            <person name="Lumbsch H.T."/>
            <person name="Grewe F."/>
        </authorList>
    </citation>
    <scope>NUCLEOTIDE SEQUENCE [LARGE SCALE GENOMIC DNA]</scope>
    <source>
        <strain evidence="2 3">Grewe 0041</strain>
    </source>
</reference>
<dbReference type="Proteomes" id="UP001590951">
    <property type="component" value="Unassembled WGS sequence"/>
</dbReference>
<dbReference type="CDD" id="cd02440">
    <property type="entry name" value="AdoMet_MTases"/>
    <property type="match status" value="1"/>
</dbReference>
<comment type="caution">
    <text evidence="2">The sequence shown here is derived from an EMBL/GenBank/DDBJ whole genome shotgun (WGS) entry which is preliminary data.</text>
</comment>
<gene>
    <name evidence="2" type="ORF">ABVK25_012034</name>
</gene>
<evidence type="ECO:0000313" key="3">
    <source>
        <dbReference type="Proteomes" id="UP001590951"/>
    </source>
</evidence>
<dbReference type="EMBL" id="JBHFEH010000136">
    <property type="protein sequence ID" value="KAL2045815.1"/>
    <property type="molecule type" value="Genomic_DNA"/>
</dbReference>
<feature type="domain" description="Methyltransferase" evidence="1">
    <location>
        <begin position="22"/>
        <end position="116"/>
    </location>
</feature>